<sequence>MASVEADDSGDVKDWIAQVKQLQLQRKAEDEARNRKLEEDILAERRARQERRANRSRSVSPEKLGNSANRPASSGLPKVEASTAPKSAVPIEKAEPTRPSSQENNTYVAEEVPAISEKPTLTKTAKIGESTATKVDVRQMLEKRDPSYFRQTPKPVGLRKSSSSQTTTVPMALLGLSKMPEASTPLPSKSTIADASPVEEAKKATPPKPKSSESPIIPIKPTLTKLPDQLAPLASPSGGKRLSAQLSPLAPSRLQTPLSGSNPTTPIKSGSRSGSPTRAESPTRFASMQAGSSMSSADLLATMRSGLKSTAVHRQPAQDHVKATLLSAKGGLRSPTSPALKTFGTSETPSPGKLIDSPRLLTPRMAKTEESVTPIARQNSAPVSAPADAAPLTASFTRHHSMPPKNVKQSDLSNRFNPGLASLLQRGPPPSVQKGVAPEEQPVPGAMEEEKAAIAESSQTLTHMTKSRARRPGKRPPTSLAKVEAATSSKESPEPTKLTKPDEPVAKPAVPLASKPVSRVNTASSTASKPAALSAKPSLAERFNQNNADSLLVAPKPLGSPHRFDIKRTENRSPTLPELKTSPLMPDFKRMSLSSPKSPSHRNSMELGKSATGSIPGMWSQARKQEVLPMEKPSPPSKPVAYVQLEDVAPQNTMQNSLPAKPELPAKSEPVRSPSVFSGRSVSPFKREGRTQSIHHKSMTSSSSIPDVGDLLRSRANSMLMRDLSIKAAPILPSPQTSPRLPWAESARPPPTSSAPSVTRLNSRPGAGGGALLFCVRQHVRSIVIDELLCKAAQLCSGFVYILQQPEQVTIWQGRGAAPAEVEAAREFAHSLSDATPIVLREGDESPDFWKALGGQGRYASASYWKLKKDFKHYRTALYTVDHVDQRIHISMKEAFSVADLKGDKVHVIDTFFELYTIIPSVKANVKRDDILAALKFVRDHSTKSGHTRPFVPMALVVSCLSRWPRDLKAVFREPVEDTLPNLAILELETAEQVLRFSKFSRKELAEGTALGADYKRLEDFCDANCFDELFAMDAQQFKRASFEIQKQSRDRALRTLGVYALT</sequence>
<dbReference type="GO" id="GO:0005737">
    <property type="term" value="C:cytoplasm"/>
    <property type="evidence" value="ECO:0007669"/>
    <property type="project" value="TreeGrafter"/>
</dbReference>
<feature type="compositionally biased region" description="Low complexity" evidence="1">
    <location>
        <begin position="212"/>
        <end position="222"/>
    </location>
</feature>
<dbReference type="PANTHER" id="PTHR11977">
    <property type="entry name" value="VILLIN"/>
    <property type="match status" value="1"/>
</dbReference>
<dbReference type="AlphaFoldDB" id="A0A1Y2FFH7"/>
<dbReference type="GO" id="GO:0051015">
    <property type="term" value="F:actin filament binding"/>
    <property type="evidence" value="ECO:0007669"/>
    <property type="project" value="InterPro"/>
</dbReference>
<feature type="compositionally biased region" description="Polar residues" evidence="1">
    <location>
        <begin position="592"/>
        <end position="602"/>
    </location>
</feature>
<feature type="region of interest" description="Disordered" evidence="1">
    <location>
        <begin position="731"/>
        <end position="761"/>
    </location>
</feature>
<feature type="compositionally biased region" description="Basic and acidic residues" evidence="1">
    <location>
        <begin position="562"/>
        <end position="571"/>
    </location>
</feature>
<dbReference type="PANTHER" id="PTHR11977:SF133">
    <property type="entry name" value="DUF4045 DOMAIN-CONTAINING PROTEIN"/>
    <property type="match status" value="1"/>
</dbReference>
<dbReference type="Proteomes" id="UP000193685">
    <property type="component" value="Unassembled WGS sequence"/>
</dbReference>
<gene>
    <name evidence="3" type="ORF">BCR37DRAFT_392871</name>
</gene>
<feature type="region of interest" description="Disordered" evidence="1">
    <location>
        <begin position="371"/>
        <end position="617"/>
    </location>
</feature>
<proteinExistence type="predicted"/>
<dbReference type="SMART" id="SM00262">
    <property type="entry name" value="GEL"/>
    <property type="match status" value="1"/>
</dbReference>
<dbReference type="InterPro" id="IPR025118">
    <property type="entry name" value="DUF4045"/>
</dbReference>
<evidence type="ECO:0000313" key="3">
    <source>
        <dbReference type="EMBL" id="ORY82671.1"/>
    </source>
</evidence>
<dbReference type="OMA" id="TSEIANW"/>
<dbReference type="EMBL" id="MCFI01000009">
    <property type="protein sequence ID" value="ORY82671.1"/>
    <property type="molecule type" value="Genomic_DNA"/>
</dbReference>
<feature type="compositionally biased region" description="Basic and acidic residues" evidence="1">
    <location>
        <begin position="135"/>
        <end position="147"/>
    </location>
</feature>
<feature type="compositionally biased region" description="Polar residues" evidence="1">
    <location>
        <begin position="407"/>
        <end position="416"/>
    </location>
</feature>
<feature type="compositionally biased region" description="Polar residues" evidence="1">
    <location>
        <begin position="253"/>
        <end position="280"/>
    </location>
</feature>
<dbReference type="Gene3D" id="3.40.20.10">
    <property type="entry name" value="Severin"/>
    <property type="match status" value="1"/>
</dbReference>
<feature type="compositionally biased region" description="Low complexity" evidence="1">
    <location>
        <begin position="380"/>
        <end position="391"/>
    </location>
</feature>
<feature type="compositionally biased region" description="Basic and acidic residues" evidence="1">
    <location>
        <begin position="491"/>
        <end position="505"/>
    </location>
</feature>
<evidence type="ECO:0000259" key="2">
    <source>
        <dbReference type="Pfam" id="PF13254"/>
    </source>
</evidence>
<dbReference type="STRING" id="56484.A0A1Y2FFH7"/>
<protein>
    <recommendedName>
        <fullName evidence="2">DUF4045 domain-containing protein</fullName>
    </recommendedName>
</protein>
<evidence type="ECO:0000313" key="4">
    <source>
        <dbReference type="Proteomes" id="UP000193685"/>
    </source>
</evidence>
<dbReference type="GO" id="GO:0015629">
    <property type="term" value="C:actin cytoskeleton"/>
    <property type="evidence" value="ECO:0007669"/>
    <property type="project" value="TreeGrafter"/>
</dbReference>
<dbReference type="Pfam" id="PF13254">
    <property type="entry name" value="DUF4045"/>
    <property type="match status" value="1"/>
</dbReference>
<evidence type="ECO:0000256" key="1">
    <source>
        <dbReference type="SAM" id="MobiDB-lite"/>
    </source>
</evidence>
<feature type="region of interest" description="Disordered" evidence="1">
    <location>
        <begin position="654"/>
        <end position="709"/>
    </location>
</feature>
<dbReference type="GO" id="GO:0051016">
    <property type="term" value="P:barbed-end actin filament capping"/>
    <property type="evidence" value="ECO:0007669"/>
    <property type="project" value="TreeGrafter"/>
</dbReference>
<feature type="compositionally biased region" description="Basic residues" evidence="1">
    <location>
        <begin position="465"/>
        <end position="474"/>
    </location>
</feature>
<dbReference type="SUPFAM" id="SSF55753">
    <property type="entry name" value="Actin depolymerizing proteins"/>
    <property type="match status" value="1"/>
</dbReference>
<dbReference type="GeneID" id="63787817"/>
<feature type="region of interest" description="Disordered" evidence="1">
    <location>
        <begin position="326"/>
        <end position="358"/>
    </location>
</feature>
<feature type="region of interest" description="Disordered" evidence="1">
    <location>
        <begin position="178"/>
        <end position="293"/>
    </location>
</feature>
<comment type="caution">
    <text evidence="3">The sequence shown here is derived from an EMBL/GenBank/DDBJ whole genome shotgun (WGS) entry which is preliminary data.</text>
</comment>
<dbReference type="GO" id="GO:0005546">
    <property type="term" value="F:phosphatidylinositol-4,5-bisphosphate binding"/>
    <property type="evidence" value="ECO:0007669"/>
    <property type="project" value="TreeGrafter"/>
</dbReference>
<dbReference type="GO" id="GO:0008154">
    <property type="term" value="P:actin polymerization or depolymerization"/>
    <property type="evidence" value="ECO:0007669"/>
    <property type="project" value="TreeGrafter"/>
</dbReference>
<feature type="compositionally biased region" description="Polar residues" evidence="1">
    <location>
        <begin position="334"/>
        <end position="349"/>
    </location>
</feature>
<dbReference type="InterPro" id="IPR007122">
    <property type="entry name" value="Villin/Gelsolin"/>
</dbReference>
<reference evidence="3 4" key="1">
    <citation type="submission" date="2016-07" db="EMBL/GenBank/DDBJ databases">
        <title>Pervasive Adenine N6-methylation of Active Genes in Fungi.</title>
        <authorList>
            <consortium name="DOE Joint Genome Institute"/>
            <person name="Mondo S.J."/>
            <person name="Dannebaum R.O."/>
            <person name="Kuo R.C."/>
            <person name="Labutti K."/>
            <person name="Haridas S."/>
            <person name="Kuo A."/>
            <person name="Salamov A."/>
            <person name="Ahrendt S.R."/>
            <person name="Lipzen A."/>
            <person name="Sullivan W."/>
            <person name="Andreopoulos W.B."/>
            <person name="Clum A."/>
            <person name="Lindquist E."/>
            <person name="Daum C."/>
            <person name="Ramamoorthy G.K."/>
            <person name="Gryganskyi A."/>
            <person name="Culley D."/>
            <person name="Magnuson J.K."/>
            <person name="James T.Y."/>
            <person name="O'Malley M.A."/>
            <person name="Stajich J.E."/>
            <person name="Spatafora J.W."/>
            <person name="Visel A."/>
            <person name="Grigoriev I.V."/>
        </authorList>
    </citation>
    <scope>NUCLEOTIDE SEQUENCE [LARGE SCALE GENOMIC DNA]</scope>
    <source>
        <strain evidence="3 4">12-1054</strain>
    </source>
</reference>
<name>A0A1Y2FFH7_PROLT</name>
<dbReference type="OrthoDB" id="6375767at2759"/>
<dbReference type="RefSeq" id="XP_040725542.1">
    <property type="nucleotide sequence ID" value="XM_040871218.1"/>
</dbReference>
<feature type="domain" description="DUF4045" evidence="2">
    <location>
        <begin position="10"/>
        <end position="125"/>
    </location>
</feature>
<feature type="compositionally biased region" description="Low complexity" evidence="1">
    <location>
        <begin position="522"/>
        <end position="540"/>
    </location>
</feature>
<keyword evidence="4" id="KW-1185">Reference proteome</keyword>
<organism evidence="3 4">
    <name type="scientific">Protomyces lactucae-debilis</name>
    <dbReference type="NCBI Taxonomy" id="2754530"/>
    <lineage>
        <taxon>Eukaryota</taxon>
        <taxon>Fungi</taxon>
        <taxon>Dikarya</taxon>
        <taxon>Ascomycota</taxon>
        <taxon>Taphrinomycotina</taxon>
        <taxon>Taphrinomycetes</taxon>
        <taxon>Taphrinales</taxon>
        <taxon>Protomycetaceae</taxon>
        <taxon>Protomyces</taxon>
    </lineage>
</organism>
<accession>A0A1Y2FFH7</accession>
<feature type="region of interest" description="Disordered" evidence="1">
    <location>
        <begin position="46"/>
        <end position="166"/>
    </location>
</feature>
<dbReference type="InterPro" id="IPR029006">
    <property type="entry name" value="ADF-H/Gelsolin-like_dom_sf"/>
</dbReference>
<feature type="compositionally biased region" description="Polar residues" evidence="1">
    <location>
        <begin position="98"/>
        <end position="107"/>
    </location>
</feature>
<dbReference type="GO" id="GO:0051014">
    <property type="term" value="P:actin filament severing"/>
    <property type="evidence" value="ECO:0007669"/>
    <property type="project" value="TreeGrafter"/>
</dbReference>